<organism evidence="1 2">
    <name type="scientific">Candidatus Auribacter fodinae</name>
    <dbReference type="NCBI Taxonomy" id="2093366"/>
    <lineage>
        <taxon>Bacteria</taxon>
        <taxon>Pseudomonadati</taxon>
        <taxon>Candidatus Auribacterota</taxon>
        <taxon>Candidatus Auribacteria</taxon>
        <taxon>Candidatus Auribacterales</taxon>
        <taxon>Candidatus Auribacteraceae</taxon>
        <taxon>Candidatus Auribacter</taxon>
    </lineage>
</organism>
<dbReference type="InterPro" id="IPR038537">
    <property type="entry name" value="TatT_sf"/>
</dbReference>
<name>A0A3A4R739_9BACT</name>
<reference evidence="1 2" key="1">
    <citation type="journal article" date="2017" name="ISME J.">
        <title>Energy and carbon metabolisms in a deep terrestrial subsurface fluid microbial community.</title>
        <authorList>
            <person name="Momper L."/>
            <person name="Jungbluth S.P."/>
            <person name="Lee M.D."/>
            <person name="Amend J.P."/>
        </authorList>
    </citation>
    <scope>NUCLEOTIDE SEQUENCE [LARGE SCALE GENOMIC DNA]</scope>
    <source>
        <strain evidence="1">SURF_26</strain>
    </source>
</reference>
<dbReference type="EMBL" id="QZJZ01000002">
    <property type="protein sequence ID" value="RJP62298.1"/>
    <property type="molecule type" value="Genomic_DNA"/>
</dbReference>
<gene>
    <name evidence="1" type="ORF">C4541_00080</name>
</gene>
<sequence>MRNLTTQTIIIALLTAFLSGCGVMRNAVLQTAKPVFADQLLAMYRESDYELAQTAIPANIKVLEGLVLSYPDDTQLKLWLTESLCGYAVGFLEETDPERASSFYLRAKNCAVSAAIQKAGFKNEYLNDPDRLKKWIDTRTLKDVPYLFWLGQSWGSWIAINVHKPQAMADMSKLQWIMNRVLELDESFYHAGAHIVMGAILGNIPVMFGGNPDKSLGHFDRAFELTNRSFLLVHYYCMKTYCVSAQDKKLFNQLNNEVSGYDLNSTPDTRLMNVIAKKRMETLTAQQEDLFFDE</sequence>
<dbReference type="PROSITE" id="PS51257">
    <property type="entry name" value="PROKAR_LIPOPROTEIN"/>
    <property type="match status" value="1"/>
</dbReference>
<evidence type="ECO:0000313" key="1">
    <source>
        <dbReference type="EMBL" id="RJP62298.1"/>
    </source>
</evidence>
<dbReference type="InterPro" id="IPR031823">
    <property type="entry name" value="TatT"/>
</dbReference>
<protein>
    <submittedName>
        <fullName evidence="1">Uncharacterized protein</fullName>
    </submittedName>
</protein>
<dbReference type="Proteomes" id="UP000266426">
    <property type="component" value="Unassembled WGS sequence"/>
</dbReference>
<evidence type="ECO:0000313" key="2">
    <source>
        <dbReference type="Proteomes" id="UP000266426"/>
    </source>
</evidence>
<dbReference type="AlphaFoldDB" id="A0A3A4R739"/>
<comment type="caution">
    <text evidence="1">The sequence shown here is derived from an EMBL/GenBank/DDBJ whole genome shotgun (WGS) entry which is preliminary data.</text>
</comment>
<proteinExistence type="predicted"/>
<accession>A0A3A4R739</accession>
<dbReference type="Gene3D" id="1.25.40.920">
    <property type="entry name" value="TRAP transporter T-component"/>
    <property type="match status" value="1"/>
</dbReference>
<dbReference type="Pfam" id="PF16811">
    <property type="entry name" value="TAtT"/>
    <property type="match status" value="1"/>
</dbReference>